<feature type="transmembrane region" description="Helical" evidence="8">
    <location>
        <begin position="86"/>
        <end position="110"/>
    </location>
</feature>
<feature type="domain" description="RCK C-terminal" evidence="9">
    <location>
        <begin position="252"/>
        <end position="338"/>
    </location>
</feature>
<organism evidence="10 11">
    <name type="scientific">Mobiluncus porci</name>
    <dbReference type="NCBI Taxonomy" id="2652278"/>
    <lineage>
        <taxon>Bacteria</taxon>
        <taxon>Bacillati</taxon>
        <taxon>Actinomycetota</taxon>
        <taxon>Actinomycetes</taxon>
        <taxon>Actinomycetales</taxon>
        <taxon>Actinomycetaceae</taxon>
        <taxon>Mobiluncus</taxon>
    </lineage>
</organism>
<dbReference type="InterPro" id="IPR050144">
    <property type="entry name" value="AAE_transporter"/>
</dbReference>
<evidence type="ECO:0000313" key="10">
    <source>
        <dbReference type="EMBL" id="MST49159.1"/>
    </source>
</evidence>
<proteinExistence type="inferred from homology"/>
<dbReference type="PROSITE" id="PS51202">
    <property type="entry name" value="RCK_C"/>
    <property type="match status" value="1"/>
</dbReference>
<dbReference type="NCBIfam" id="TIGR01625">
    <property type="entry name" value="YidE_YbjL_dupl"/>
    <property type="match status" value="2"/>
</dbReference>
<evidence type="ECO:0000256" key="1">
    <source>
        <dbReference type="ARBA" id="ARBA00004651"/>
    </source>
</evidence>
<feature type="transmembrane region" description="Helical" evidence="8">
    <location>
        <begin position="347"/>
        <end position="367"/>
    </location>
</feature>
<gene>
    <name evidence="10" type="ORF">FYJ63_02660</name>
</gene>
<evidence type="ECO:0000256" key="6">
    <source>
        <dbReference type="ARBA" id="ARBA00022989"/>
    </source>
</evidence>
<evidence type="ECO:0000256" key="7">
    <source>
        <dbReference type="ARBA" id="ARBA00023136"/>
    </source>
</evidence>
<reference evidence="10 11" key="1">
    <citation type="submission" date="2019-08" db="EMBL/GenBank/DDBJ databases">
        <title>In-depth cultivation of the pig gut microbiome towards novel bacterial diversity and tailored functional studies.</title>
        <authorList>
            <person name="Wylensek D."/>
            <person name="Hitch T.C.A."/>
            <person name="Clavel T."/>
        </authorList>
    </citation>
    <scope>NUCLEOTIDE SEQUENCE [LARGE SCALE GENOMIC DNA]</scope>
    <source>
        <strain evidence="10 11">RF-GAM-744-WT-7</strain>
    </source>
</reference>
<dbReference type="Pfam" id="PF02080">
    <property type="entry name" value="TrkA_C"/>
    <property type="match status" value="1"/>
</dbReference>
<comment type="subcellular location">
    <subcellularLocation>
        <location evidence="1">Cell membrane</location>
        <topology evidence="1">Multi-pass membrane protein</topology>
    </subcellularLocation>
</comment>
<feature type="transmembrane region" description="Helical" evidence="8">
    <location>
        <begin position="373"/>
        <end position="391"/>
    </location>
</feature>
<name>A0A7K0K163_9ACTO</name>
<dbReference type="EMBL" id="VUMY01000003">
    <property type="protein sequence ID" value="MST49159.1"/>
    <property type="molecule type" value="Genomic_DNA"/>
</dbReference>
<keyword evidence="11" id="KW-1185">Reference proteome</keyword>
<feature type="transmembrane region" description="Helical" evidence="8">
    <location>
        <begin position="441"/>
        <end position="459"/>
    </location>
</feature>
<feature type="transmembrane region" description="Helical" evidence="8">
    <location>
        <begin position="149"/>
        <end position="166"/>
    </location>
</feature>
<keyword evidence="5 8" id="KW-0812">Transmembrane</keyword>
<evidence type="ECO:0000256" key="3">
    <source>
        <dbReference type="ARBA" id="ARBA00022448"/>
    </source>
</evidence>
<keyword evidence="6 8" id="KW-1133">Transmembrane helix</keyword>
<protein>
    <submittedName>
        <fullName evidence="10">Transporter</fullName>
    </submittedName>
</protein>
<sequence length="521" mass="54187">MELFSASPLMSVFLVVALGAVLGSIPLGSLRLGAAGALFVGLVVGYFVPELGAQLALIQQLGLALFVYCVGLSAGQTFFSDIKSQYKLMLSSLIALLAAVAVTIVGGAFLGLKTQLSVGVFAGSLTTTPALAAATDITGNNTPAVGYSLGYPAGVVVGLIMVALFVSRQWPGKNDTPALSGQSLRAVTAVADKDINVREVPGWQEQKIRMSYLRSGDTTRVVAPGQILQKSDEVVVVGLPEDVERAVKAIGSRLHENLADDRSIVQFRSFIVSRPVFAGKTIAELSLASRFGAVATRIRRGDMEILAGDDKTVEVGDRLFVAFPREEELGIADYFGNSPTRVAQVDAVALGLGITMGVLLGMVSFSLPGGSTFSLGSAAGPLVVGMILGYLQRSGPLVWQLPQGTNLTLRQLGLLLFLAAVGITSGPAFMKTAPTPLGARAIILGVGVAIVTLLVMGLAGKLLGLSAPRSAGAMAGILGQPALLTFAQSRVFDERIEAGYVTIFALGIVLKIVLVSIILMF</sequence>
<comment type="caution">
    <text evidence="10">The sequence shown here is derived from an EMBL/GenBank/DDBJ whole genome shotgun (WGS) entry which is preliminary data.</text>
</comment>
<evidence type="ECO:0000256" key="2">
    <source>
        <dbReference type="ARBA" id="ARBA00009854"/>
    </source>
</evidence>
<comment type="similarity">
    <text evidence="2">Belongs to the AAE transporter (TC 2.A.81) family.</text>
</comment>
<keyword evidence="3" id="KW-0813">Transport</keyword>
<evidence type="ECO:0000259" key="9">
    <source>
        <dbReference type="PROSITE" id="PS51202"/>
    </source>
</evidence>
<dbReference type="Gene3D" id="3.30.70.1450">
    <property type="entry name" value="Regulator of K+ conductance, C-terminal domain"/>
    <property type="match status" value="1"/>
</dbReference>
<feature type="transmembrane region" description="Helical" evidence="8">
    <location>
        <begin position="32"/>
        <end position="49"/>
    </location>
</feature>
<feature type="transmembrane region" description="Helical" evidence="8">
    <location>
        <begin position="412"/>
        <end position="429"/>
    </location>
</feature>
<feature type="transmembrane region" description="Helical" evidence="8">
    <location>
        <begin position="498"/>
        <end position="520"/>
    </location>
</feature>
<dbReference type="GO" id="GO:0005886">
    <property type="term" value="C:plasma membrane"/>
    <property type="evidence" value="ECO:0007669"/>
    <property type="project" value="UniProtKB-SubCell"/>
</dbReference>
<keyword evidence="7 8" id="KW-0472">Membrane</keyword>
<evidence type="ECO:0000256" key="8">
    <source>
        <dbReference type="SAM" id="Phobius"/>
    </source>
</evidence>
<keyword evidence="4" id="KW-1003">Cell membrane</keyword>
<dbReference type="InterPro" id="IPR036721">
    <property type="entry name" value="RCK_C_sf"/>
</dbReference>
<dbReference type="Pfam" id="PF06826">
    <property type="entry name" value="Asp-Al_Ex"/>
    <property type="match status" value="2"/>
</dbReference>
<dbReference type="SUPFAM" id="SSF116726">
    <property type="entry name" value="TrkA C-terminal domain-like"/>
    <property type="match status" value="1"/>
</dbReference>
<evidence type="ECO:0000256" key="4">
    <source>
        <dbReference type="ARBA" id="ARBA00022475"/>
    </source>
</evidence>
<feature type="transmembrane region" description="Helical" evidence="8">
    <location>
        <begin position="6"/>
        <end position="25"/>
    </location>
</feature>
<dbReference type="AlphaFoldDB" id="A0A7K0K163"/>
<evidence type="ECO:0000256" key="5">
    <source>
        <dbReference type="ARBA" id="ARBA00022692"/>
    </source>
</evidence>
<feature type="transmembrane region" description="Helical" evidence="8">
    <location>
        <begin position="55"/>
        <end position="74"/>
    </location>
</feature>
<accession>A0A7K0K163</accession>
<dbReference type="InterPro" id="IPR006037">
    <property type="entry name" value="RCK_C"/>
</dbReference>
<dbReference type="InterPro" id="IPR006512">
    <property type="entry name" value="YidE_YbjL"/>
</dbReference>
<dbReference type="GO" id="GO:0008324">
    <property type="term" value="F:monoatomic cation transmembrane transporter activity"/>
    <property type="evidence" value="ECO:0007669"/>
    <property type="project" value="InterPro"/>
</dbReference>
<dbReference type="GO" id="GO:0006813">
    <property type="term" value="P:potassium ion transport"/>
    <property type="evidence" value="ECO:0007669"/>
    <property type="project" value="InterPro"/>
</dbReference>
<evidence type="ECO:0000313" key="11">
    <source>
        <dbReference type="Proteomes" id="UP000442535"/>
    </source>
</evidence>
<dbReference type="PANTHER" id="PTHR30445:SF3">
    <property type="entry name" value="TRANSPORT PROTEIN YIDE-RELATED"/>
    <property type="match status" value="1"/>
</dbReference>
<dbReference type="PANTHER" id="PTHR30445">
    <property type="entry name" value="K(+)_H(+) ANTIPORTER SUBUNIT KHTT"/>
    <property type="match status" value="1"/>
</dbReference>
<dbReference type="Proteomes" id="UP000442535">
    <property type="component" value="Unassembled WGS sequence"/>
</dbReference>